<reference evidence="1" key="1">
    <citation type="submission" date="2021-01" db="EMBL/GenBank/DDBJ databases">
        <title>Adiantum capillus-veneris genome.</title>
        <authorList>
            <person name="Fang Y."/>
            <person name="Liao Q."/>
        </authorList>
    </citation>
    <scope>NUCLEOTIDE SEQUENCE</scope>
    <source>
        <strain evidence="1">H3</strain>
        <tissue evidence="1">Leaf</tissue>
    </source>
</reference>
<dbReference type="EMBL" id="JABFUD020000008">
    <property type="protein sequence ID" value="KAI5076778.1"/>
    <property type="molecule type" value="Genomic_DNA"/>
</dbReference>
<dbReference type="Proteomes" id="UP000886520">
    <property type="component" value="Chromosome 8"/>
</dbReference>
<name>A0A9D4ZIE6_ADICA</name>
<gene>
    <name evidence="1" type="ORF">GOP47_0008843</name>
</gene>
<organism evidence="1 2">
    <name type="scientific">Adiantum capillus-veneris</name>
    <name type="common">Maidenhair fern</name>
    <dbReference type="NCBI Taxonomy" id="13818"/>
    <lineage>
        <taxon>Eukaryota</taxon>
        <taxon>Viridiplantae</taxon>
        <taxon>Streptophyta</taxon>
        <taxon>Embryophyta</taxon>
        <taxon>Tracheophyta</taxon>
        <taxon>Polypodiopsida</taxon>
        <taxon>Polypodiidae</taxon>
        <taxon>Polypodiales</taxon>
        <taxon>Pteridineae</taxon>
        <taxon>Pteridaceae</taxon>
        <taxon>Vittarioideae</taxon>
        <taxon>Adiantum</taxon>
    </lineage>
</organism>
<accession>A0A9D4ZIE6</accession>
<dbReference type="AlphaFoldDB" id="A0A9D4ZIE6"/>
<keyword evidence="2" id="KW-1185">Reference proteome</keyword>
<proteinExistence type="predicted"/>
<protein>
    <submittedName>
        <fullName evidence="1">Uncharacterized protein</fullName>
    </submittedName>
</protein>
<evidence type="ECO:0000313" key="2">
    <source>
        <dbReference type="Proteomes" id="UP000886520"/>
    </source>
</evidence>
<evidence type="ECO:0000313" key="1">
    <source>
        <dbReference type="EMBL" id="KAI5076778.1"/>
    </source>
</evidence>
<sequence length="100" mass="11874">MMRESRGTLRAWCLKARGPSDLKVKAQELAIERNRFFDPVVASKVDIPLCQLRMPKERVGQRHTGGNKLTNRKERKYPKQKTCCRWMDWFKNLQVATFHR</sequence>
<comment type="caution">
    <text evidence="1">The sequence shown here is derived from an EMBL/GenBank/DDBJ whole genome shotgun (WGS) entry which is preliminary data.</text>
</comment>